<dbReference type="KEGG" id="abas:ACPOL_6418"/>
<proteinExistence type="predicted"/>
<keyword evidence="1 4" id="KW-0489">Methyltransferase</keyword>
<gene>
    <name evidence="4" type="ORF">ACPOL_6418</name>
</gene>
<name>A0A2Z5G9I2_9BACT</name>
<dbReference type="Gene3D" id="3.40.50.150">
    <property type="entry name" value="Vaccinia Virus protein VP39"/>
    <property type="match status" value="1"/>
</dbReference>
<accession>A0A2Z5G9I2</accession>
<evidence type="ECO:0000313" key="5">
    <source>
        <dbReference type="Proteomes" id="UP000253606"/>
    </source>
</evidence>
<keyword evidence="5" id="KW-1185">Reference proteome</keyword>
<dbReference type="Proteomes" id="UP000253606">
    <property type="component" value="Chromosome"/>
</dbReference>
<dbReference type="PANTHER" id="PTHR43861:SF1">
    <property type="entry name" value="TRANS-ACONITATE 2-METHYLTRANSFERASE"/>
    <property type="match status" value="1"/>
</dbReference>
<protein>
    <submittedName>
        <fullName evidence="4">Methyltransferase</fullName>
    </submittedName>
</protein>
<dbReference type="InterPro" id="IPR041698">
    <property type="entry name" value="Methyltransf_25"/>
</dbReference>
<dbReference type="PANTHER" id="PTHR43861">
    <property type="entry name" value="TRANS-ACONITATE 2-METHYLTRANSFERASE-RELATED"/>
    <property type="match status" value="1"/>
</dbReference>
<dbReference type="OrthoDB" id="9791837at2"/>
<dbReference type="Pfam" id="PF13649">
    <property type="entry name" value="Methyltransf_25"/>
    <property type="match status" value="1"/>
</dbReference>
<evidence type="ECO:0000256" key="2">
    <source>
        <dbReference type="ARBA" id="ARBA00022679"/>
    </source>
</evidence>
<keyword evidence="2 4" id="KW-0808">Transferase</keyword>
<evidence type="ECO:0000259" key="3">
    <source>
        <dbReference type="Pfam" id="PF13649"/>
    </source>
</evidence>
<evidence type="ECO:0000313" key="4">
    <source>
        <dbReference type="EMBL" id="AXC15648.1"/>
    </source>
</evidence>
<dbReference type="InterPro" id="IPR029063">
    <property type="entry name" value="SAM-dependent_MTases_sf"/>
</dbReference>
<dbReference type="SUPFAM" id="SSF53335">
    <property type="entry name" value="S-adenosyl-L-methionine-dependent methyltransferases"/>
    <property type="match status" value="1"/>
</dbReference>
<dbReference type="EMBL" id="CP030840">
    <property type="protein sequence ID" value="AXC15648.1"/>
    <property type="molecule type" value="Genomic_DNA"/>
</dbReference>
<feature type="domain" description="Methyltransferase" evidence="3">
    <location>
        <begin position="49"/>
        <end position="146"/>
    </location>
</feature>
<evidence type="ECO:0000256" key="1">
    <source>
        <dbReference type="ARBA" id="ARBA00022603"/>
    </source>
</evidence>
<reference evidence="4 5" key="1">
    <citation type="journal article" date="2018" name="Front. Microbiol.">
        <title>Hydrolytic Capabilities as a Key to Environmental Success: Chitinolytic and Cellulolytic Acidobacteria From Acidic Sub-arctic Soils and Boreal Peatlands.</title>
        <authorList>
            <person name="Belova S.E."/>
            <person name="Ravin N.V."/>
            <person name="Pankratov T.A."/>
            <person name="Rakitin A.L."/>
            <person name="Ivanova A.A."/>
            <person name="Beletsky A.V."/>
            <person name="Mardanov A.V."/>
            <person name="Sinninghe Damste J.S."/>
            <person name="Dedysh S.N."/>
        </authorList>
    </citation>
    <scope>NUCLEOTIDE SEQUENCE [LARGE SCALE GENOMIC DNA]</scope>
    <source>
        <strain evidence="4 5">SBC82</strain>
    </source>
</reference>
<dbReference type="GO" id="GO:0008168">
    <property type="term" value="F:methyltransferase activity"/>
    <property type="evidence" value="ECO:0007669"/>
    <property type="project" value="UniProtKB-KW"/>
</dbReference>
<dbReference type="AlphaFoldDB" id="A0A2Z5G9I2"/>
<organism evidence="4 5">
    <name type="scientific">Acidisarcina polymorpha</name>
    <dbReference type="NCBI Taxonomy" id="2211140"/>
    <lineage>
        <taxon>Bacteria</taxon>
        <taxon>Pseudomonadati</taxon>
        <taxon>Acidobacteriota</taxon>
        <taxon>Terriglobia</taxon>
        <taxon>Terriglobales</taxon>
        <taxon>Acidobacteriaceae</taxon>
        <taxon>Acidisarcina</taxon>
    </lineage>
</organism>
<dbReference type="CDD" id="cd02440">
    <property type="entry name" value="AdoMet_MTases"/>
    <property type="match status" value="1"/>
</dbReference>
<sequence length="255" mass="29142">MFSEVEQFYDSMADFYHLIFEDWNQAISRQAHIVDALIKYKLGTSSLRILDCACGIGTQVLGLAAIGHRLSGSDLSNEAVQRARHEAAKRELDVEFRVSDMTSLEEFSSDHFDDVVGAFDNALPHLSVDQLAGAAHSFKRVLRDGGLFIASIRDYDELIRTRPKFQGPSFFGDSGERRIVHQIWDWTGDDRYDVHQYISLQRNHKWGIHHFSSQYRCLLRAELGEALRLAEFTDIEWHMPKASGYHQPIVTARAL</sequence>
<dbReference type="GO" id="GO:0032259">
    <property type="term" value="P:methylation"/>
    <property type="evidence" value="ECO:0007669"/>
    <property type="project" value="UniProtKB-KW"/>
</dbReference>